<gene>
    <name evidence="2" type="ORF">JAAARDRAFT_37434</name>
</gene>
<dbReference type="InParanoid" id="A0A067PYK0"/>
<name>A0A067PYK0_9AGAM</name>
<dbReference type="Proteomes" id="UP000027265">
    <property type="component" value="Unassembled WGS sequence"/>
</dbReference>
<proteinExistence type="predicted"/>
<keyword evidence="3" id="KW-1185">Reference proteome</keyword>
<accession>A0A067PYK0</accession>
<reference evidence="3" key="1">
    <citation type="journal article" date="2014" name="Proc. Natl. Acad. Sci. U.S.A.">
        <title>Extensive sampling of basidiomycete genomes demonstrates inadequacy of the white-rot/brown-rot paradigm for wood decay fungi.</title>
        <authorList>
            <person name="Riley R."/>
            <person name="Salamov A.A."/>
            <person name="Brown D.W."/>
            <person name="Nagy L.G."/>
            <person name="Floudas D."/>
            <person name="Held B.W."/>
            <person name="Levasseur A."/>
            <person name="Lombard V."/>
            <person name="Morin E."/>
            <person name="Otillar R."/>
            <person name="Lindquist E.A."/>
            <person name="Sun H."/>
            <person name="LaButti K.M."/>
            <person name="Schmutz J."/>
            <person name="Jabbour D."/>
            <person name="Luo H."/>
            <person name="Baker S.E."/>
            <person name="Pisabarro A.G."/>
            <person name="Walton J.D."/>
            <person name="Blanchette R.A."/>
            <person name="Henrissat B."/>
            <person name="Martin F."/>
            <person name="Cullen D."/>
            <person name="Hibbett D.S."/>
            <person name="Grigoriev I.V."/>
        </authorList>
    </citation>
    <scope>NUCLEOTIDE SEQUENCE [LARGE SCALE GENOMIC DNA]</scope>
    <source>
        <strain evidence="3">MUCL 33604</strain>
    </source>
</reference>
<feature type="compositionally biased region" description="Basic and acidic residues" evidence="1">
    <location>
        <begin position="1"/>
        <end position="12"/>
    </location>
</feature>
<dbReference type="STRING" id="933084.A0A067PYK0"/>
<evidence type="ECO:0000256" key="1">
    <source>
        <dbReference type="SAM" id="MobiDB-lite"/>
    </source>
</evidence>
<dbReference type="EMBL" id="KL197725">
    <property type="protein sequence ID" value="KDQ55411.1"/>
    <property type="molecule type" value="Genomic_DNA"/>
</dbReference>
<protein>
    <submittedName>
        <fullName evidence="2">Uncharacterized protein</fullName>
    </submittedName>
</protein>
<dbReference type="AlphaFoldDB" id="A0A067PYK0"/>
<feature type="region of interest" description="Disordered" evidence="1">
    <location>
        <begin position="1"/>
        <end position="36"/>
    </location>
</feature>
<dbReference type="HOGENOM" id="CLU_2542871_0_0_1"/>
<feature type="region of interest" description="Disordered" evidence="1">
    <location>
        <begin position="61"/>
        <end position="83"/>
    </location>
</feature>
<evidence type="ECO:0000313" key="3">
    <source>
        <dbReference type="Proteomes" id="UP000027265"/>
    </source>
</evidence>
<organism evidence="2 3">
    <name type="scientific">Jaapia argillacea MUCL 33604</name>
    <dbReference type="NCBI Taxonomy" id="933084"/>
    <lineage>
        <taxon>Eukaryota</taxon>
        <taxon>Fungi</taxon>
        <taxon>Dikarya</taxon>
        <taxon>Basidiomycota</taxon>
        <taxon>Agaricomycotina</taxon>
        <taxon>Agaricomycetes</taxon>
        <taxon>Agaricomycetidae</taxon>
        <taxon>Jaapiales</taxon>
        <taxon>Jaapiaceae</taxon>
        <taxon>Jaapia</taxon>
    </lineage>
</organism>
<evidence type="ECO:0000313" key="2">
    <source>
        <dbReference type="EMBL" id="KDQ55411.1"/>
    </source>
</evidence>
<sequence length="83" mass="8835">MGDLTEGVKEGDLTGGCQADASGSTTERDGLPAPVDSPHEVYPFPWEVPLDNVYLDGHKVPRSRMRGTTNTARESGNDGIFTG</sequence>